<dbReference type="SUPFAM" id="SSF69318">
    <property type="entry name" value="Integrin alpha N-terminal domain"/>
    <property type="match status" value="9"/>
</dbReference>
<dbReference type="PANTHER" id="PTHR23221">
    <property type="entry name" value="GLYCOSYLPHOSPHATIDYLINOSITOL PHOSPHOLIPASE D"/>
    <property type="match status" value="1"/>
</dbReference>
<dbReference type="SMART" id="SM00191">
    <property type="entry name" value="Int_alpha"/>
    <property type="match status" value="28"/>
</dbReference>
<dbReference type="Pfam" id="PF00353">
    <property type="entry name" value="HemolysinCabind"/>
    <property type="match status" value="4"/>
</dbReference>
<dbReference type="InterPro" id="IPR013517">
    <property type="entry name" value="FG-GAP"/>
</dbReference>
<dbReference type="PRINTS" id="PR01185">
    <property type="entry name" value="INTEGRINA"/>
</dbReference>
<keyword evidence="1" id="KW-0732">Signal</keyword>
<evidence type="ECO:0000256" key="3">
    <source>
        <dbReference type="ARBA" id="ARBA00022801"/>
    </source>
</evidence>
<organism evidence="6 7">
    <name type="scientific">Bathymodiolus thermophilus thioautotrophic gill symbiont</name>
    <dbReference type="NCBI Taxonomy" id="2360"/>
    <lineage>
        <taxon>Bacteria</taxon>
        <taxon>Pseudomonadati</taxon>
        <taxon>Pseudomonadota</taxon>
        <taxon>Gammaproteobacteria</taxon>
        <taxon>sulfur-oxidizing symbionts</taxon>
    </lineage>
</organism>
<dbReference type="PANTHER" id="PTHR23221:SF7">
    <property type="entry name" value="PHOSPHATIDYLINOSITOL-GLYCAN-SPECIFIC PHOSPHOLIPASE D"/>
    <property type="match status" value="1"/>
</dbReference>
<dbReference type="InterPro" id="IPR001343">
    <property type="entry name" value="Hemolysn_Ca-bd"/>
</dbReference>
<proteinExistence type="predicted"/>
<dbReference type="GO" id="GO:0016787">
    <property type="term" value="F:hydrolase activity"/>
    <property type="evidence" value="ECO:0007669"/>
    <property type="project" value="UniProtKB-KW"/>
</dbReference>
<evidence type="ECO:0000256" key="5">
    <source>
        <dbReference type="SAM" id="MobiDB-lite"/>
    </source>
</evidence>
<name>A0A3G3INR8_9GAMM</name>
<feature type="compositionally biased region" description="Polar residues" evidence="5">
    <location>
        <begin position="29"/>
        <end position="44"/>
    </location>
</feature>
<protein>
    <recommendedName>
        <fullName evidence="8">Cadherin domain-containing protein</fullName>
    </recommendedName>
</protein>
<dbReference type="InterPro" id="IPR000413">
    <property type="entry name" value="Integrin_alpha"/>
</dbReference>
<dbReference type="Gene3D" id="2.130.10.130">
    <property type="entry name" value="Integrin alpha, N-terminal"/>
    <property type="match status" value="15"/>
</dbReference>
<dbReference type="Pfam" id="PF01839">
    <property type="entry name" value="FG-GAP"/>
    <property type="match status" value="25"/>
</dbReference>
<dbReference type="KEGG" id="bthg:MS2017_1434"/>
<keyword evidence="4" id="KW-0325">Glycoprotein</keyword>
<dbReference type="Gene3D" id="2.60.40.60">
    <property type="entry name" value="Cadherins"/>
    <property type="match status" value="1"/>
</dbReference>
<feature type="compositionally biased region" description="Polar residues" evidence="5">
    <location>
        <begin position="1"/>
        <end position="17"/>
    </location>
</feature>
<evidence type="ECO:0000313" key="6">
    <source>
        <dbReference type="EMBL" id="AYQ57122.1"/>
    </source>
</evidence>
<feature type="region of interest" description="Disordered" evidence="5">
    <location>
        <begin position="1"/>
        <end position="126"/>
    </location>
</feature>
<dbReference type="InterPro" id="IPR013519">
    <property type="entry name" value="Int_alpha_beta-p"/>
</dbReference>
<dbReference type="GO" id="GO:0005509">
    <property type="term" value="F:calcium ion binding"/>
    <property type="evidence" value="ECO:0007669"/>
    <property type="project" value="InterPro"/>
</dbReference>
<gene>
    <name evidence="6" type="ORF">MS2017_1434</name>
</gene>
<feature type="compositionally biased region" description="Low complexity" evidence="5">
    <location>
        <begin position="83"/>
        <end position="97"/>
    </location>
</feature>
<feature type="compositionally biased region" description="Polar residues" evidence="5">
    <location>
        <begin position="51"/>
        <end position="76"/>
    </location>
</feature>
<dbReference type="Proteomes" id="UP000278334">
    <property type="component" value="Chromosome"/>
</dbReference>
<dbReference type="PROSITE" id="PS51470">
    <property type="entry name" value="FG_GAP"/>
    <property type="match status" value="22"/>
</dbReference>
<keyword evidence="2" id="KW-0677">Repeat</keyword>
<evidence type="ECO:0000256" key="1">
    <source>
        <dbReference type="ARBA" id="ARBA00022729"/>
    </source>
</evidence>
<evidence type="ECO:0000256" key="4">
    <source>
        <dbReference type="ARBA" id="ARBA00023180"/>
    </source>
</evidence>
<keyword evidence="3" id="KW-0378">Hydrolase</keyword>
<dbReference type="EMBL" id="CP024634">
    <property type="protein sequence ID" value="AYQ57122.1"/>
    <property type="molecule type" value="Genomic_DNA"/>
</dbReference>
<evidence type="ECO:0000313" key="7">
    <source>
        <dbReference type="Proteomes" id="UP000278334"/>
    </source>
</evidence>
<reference evidence="6 7" key="1">
    <citation type="submission" date="2017-11" db="EMBL/GenBank/DDBJ databases">
        <title>Genome sequence of the bacterial symbiont EPR9N from a vent mussel Bathymodiolus thermophilus.</title>
        <authorList>
            <person name="Won Y.-J."/>
        </authorList>
    </citation>
    <scope>NUCLEOTIDE SEQUENCE [LARGE SCALE GENOMIC DNA]</scope>
    <source>
        <strain evidence="6 7">EPR9N</strain>
    </source>
</reference>
<evidence type="ECO:0000256" key="2">
    <source>
        <dbReference type="ARBA" id="ARBA00022737"/>
    </source>
</evidence>
<dbReference type="GO" id="GO:0008305">
    <property type="term" value="C:integrin complex"/>
    <property type="evidence" value="ECO:0007669"/>
    <property type="project" value="InterPro"/>
</dbReference>
<sequence length="3436" mass="350289">MKTTQSKAPQVTAQSTTKKAHKDIDFKTHNTQHTQNQIDTTQQPDTKDFNSKNPNPITKKTNDNSETTLQNDTQTVHFHDKQSSTSTVSTSTNQSPSEITTSDISNNTTPTIKTPTTSNNNNNPTTITGTFSAGKYIEGDTNSIKVYKADGSSTLIGTGSFNDNGQITITLTGTNANYTGAVYIKLTKTGISHQDELNGTEALDSDLFAVAYLNSGANTINITVRSSIAAKILGVDKTTTAITLNETDINKCNEEVNAAFGLSGSAIDTNVDTINSSGDESNTLAKQAGQVAAALSGMRNTTATNTFEKVIEQIADVIANNGALNKATSTALATGAIAVQAQAQANKAITTADIDETHAGSAAAALKIAKDAVTTASTTATNAQKQALATAQEAYNKAVSANQEATSFVKLATNTVTHFNNLIIPISNITISNNTGVVSFITNDSTLTISATLDNALSTGKKLWGSIDNGETWTDISTTNTDIIWSNDNKTIAWRQTLTADTNSSVQFAITKTLTTTTATPSEIKDDIDGGIASHNYIYDSSAPVFDTSNASTIDIPQNENLEATVIYIAVTTDANAVTYKLSGADADKFSIDKNSGEIKYNAKQPTVSEGTTATHHITITATDAAGNASNKNIVINLENPFTIAVPQAFNSRSVVTVVAQGFVMNGENVEDYSGFSVSSAGDVNGDGLDDVIVGAFGADPASGNKAGKSFVVFGKTNATAINLSNIASGTGGFVINGENFEDNSGRSVSSAGDVNGDGLDDLIVGAWLADPTDNNSNKGKSYVVLGKTSTTAVNLSTIVSGTGGFVINGENAGDSSGFSVSSAGDINGDGLDDLIVGAFYADSTGLVNVGKSYVVFGKTNTDVINLSKIALGTGGFVINGENAKDYNGYSVSSAGDINGDGLDDLIIGAYGADLADKEQIGKSYVVFSKTNTTTINLSDIASGTGGFVISGENSEDNSGYSVSSAGDINGDGLDDLIVGAYMANLADKSLVGNSYVVFGKANTTAVNLSDIAFGMGGFVINGENRGDFSGISVSSAGDINGDGLDDLIVGASGAASAGQFWVGKSFVVFGKTNTTAIRLSDIVAGTGGFVINGENAYDYSGHSVSSAGDINGDGLDDLIVGSYGADVGSHGENPAGKSDVGKSYVIFGKTDTKAINLSDISAGRGTTAHTIDFQGDTNTDKNDTLTGTSANELFVAGLGDDILTGNGGTDVFNAGAGNDTIIINGDNLAQLYSNKLSSNLLARVDGGGNTDTLKLDGNNLILNLAEIDNGRIQDIEIINLGTGGNTLKLKLNDLLDLSSETNTLKVIGNSNANVEAIGFEKSNTSKTVDGITYQVYSHTDAPTAKLWVQQNLIVSTSIAQGFVINGENSYDCSGNSVSSAGDVNGDGLDDLIIGAHMAKSASKDEAGKSYVVFGKTNATAINLSDIASNFGTGGFVINGKEAYERSGVSVSSAGDVNGDGLDDLIVGAYYGVVDSIGKSYVVFGKTNATAINLSDIASNSGTGGFVINSEGAGDCNGHSVSSAGDVNGDGLDDLIVGAFGADSAGKNSIGKSYVVFGKTNATAINLSDIASNSGTGGFVINGENEDDQSGISVSSAGDVNGDGLDDLIVGARGADSAGKSKAGKSYVVFGKTNATAINLSDIASNSGTGGFVINGEKAGGSSGYSVSSAGDVNGDGLDDLIVGACYGRGGDSAGKSYVVFGKTNATAINLSDIASNSGTGGFVINGENANRDSNGQSVSSAGDVNGDGLDDLIIGAYMANSAGKYWAGKSYVVFGKTNATAINLSDIALNSGTGGFVINGEESNDLSGYSVSSAGDINGDGLDDLIIGADWADSTGKSLAGKSYVIFGKTDTKAINLSDISAGRGTTAHTIDFQGDTNTDKNDTLTGTSANELFVAGLGDDILTGNGGTDVFNAGAGNDTIIINGDNLAQLYSNKLSSNLLARVDGGGNTDTLKLDGNNLILNLAEIDNGRIQDIEIINLGTGGNTLKLKLNDLLDLSSETNTLKVIGNSNANVEAIGFEKSNTSKTVDGITYQVYSHTDAPTAKLWVQQNLIVSTSIAQGFVMNGENAYDYSGRSVSSAGDVNGDGLDDLIVGAYKADPVGKSKAGKSYVVFGKTNATAINLSDIASNSGTGGFVINGENAEDYSGFSVSSAGDVNGDGLDDLIVGAYKADSAGKSKAGKSFVVFGTTDTTAINLSTIAAGTGGFVINGENANDQIGISVSSAGDVNGDGLDDLIIGAPEANNETGKSYVVFGTTNTTAINLSTIATGTGGFVINGENRDDQSGISVSSAGDVNGDGLDDLIVGTPGASNETGKSYVVFGTTNTTAINLSTIATGTGGFVINGENRDDQSGISVSSAGDVNGDGLDDLIVGAFWASLTGSANIGKSYVVFGTTDTTAINLSTIVAGTGGFVINGENTGDNSGYSVSSAGDVNGDGLDDVIVGAAQADSASNSKVGKSFVVFGKADETAINLSNIVAGIGGFVIYGGDAWNQSGASVSSAGDVNGDGLDDLIVGAHKADPTSGANAGKSYVVFGKTDTTAVNLANVNAGKGIVAHTIDFQGDIHVNKNDMLVGTFANELFVSGLGDDILRGNGGTDVFNAGTGNDTIIINGDNLDKLYSNKLSDDLLARVDGGGNTDTLKLEGNNLSLNLTKIDNSRIQDIEIIDLSLSSNTLKLSSNDLLDLSSETNILKVIGDSGANVEAVGFEKSNIDKTVDGVTYQVYSHTDTPTAKLWVQQNLIVSTSIAQGFVMNGENTGDYSGFSVSSAGDVNGDGLDDLIVGAYRADSAGGNKAGKSFVIFGKTSATAVDLSEIASGSSTGGFVINGENANDKSGYSVSSAGDVNGDGLDDLIVGTYWENSTSSVNAGKSFVVFGTTATTAINLSTIAFGTGGFVINGENANDNIGTSVSSAGDVNGDGLDDLIIGTNTNKSFVVFGTTATTAINLSTIAAGTGGFVINEENGMNFGGYLVSSAGDVNGDGLDDLIIGSFYTDIIITHTNAAKSYVVFGKKNDTTAIDLSAIVSGTGGFVINGESAYNNNGNSVSSAGDVNGDGLDDLIIGDYRADPTSGISAGKSYVVFGKSSKTAIDLSVIAAGTGGFVINGEMAHDSGRSVSSAGDVNGDGLDDLIVGADQIDSAGNDTASKAFVVFGKTDTTAVNLSAIAAGTGGFVINGENAWNQNGISVSSAGDINGDGLDDLIVGAYWADPVGHADAGKSFVVFGKTDTQAIDLMDINNINNDKRIISHEIDLQGDTYYDNKDDTLVGTFANELFVAGIGDDILIGNGGTDVFNAGAGNDTIIINGNNLSKLYSNKLSGDLLARIDGGSNTDTLKLEGSNLNLNLAKIDNGRIQDIEIIDLTGSGNNSLDLNLSDLLDISSETNVLKIIGNTGDTVNIQHGIYDFMMGPSATEDGVTYNVYSNSKATTAELWIDQDLNVI</sequence>
<dbReference type="GO" id="GO:0007155">
    <property type="term" value="P:cell adhesion"/>
    <property type="evidence" value="ECO:0007669"/>
    <property type="project" value="InterPro"/>
</dbReference>
<dbReference type="RefSeq" id="WP_122951764.1">
    <property type="nucleotide sequence ID" value="NZ_CP024634.1"/>
</dbReference>
<accession>A0A3G3INR8</accession>
<evidence type="ECO:0008006" key="8">
    <source>
        <dbReference type="Google" id="ProtNLM"/>
    </source>
</evidence>
<feature type="compositionally biased region" description="Low complexity" evidence="5">
    <location>
        <begin position="104"/>
        <end position="126"/>
    </location>
</feature>
<dbReference type="InterPro" id="IPR028994">
    <property type="entry name" value="Integrin_alpha_N"/>
</dbReference>